<dbReference type="Proteomes" id="UP001054837">
    <property type="component" value="Unassembled WGS sequence"/>
</dbReference>
<keyword evidence="2" id="KW-1185">Reference proteome</keyword>
<protein>
    <recommendedName>
        <fullName evidence="3">LAGLIDADG homing endonuclease</fullName>
    </recommendedName>
</protein>
<evidence type="ECO:0000313" key="2">
    <source>
        <dbReference type="Proteomes" id="UP001054837"/>
    </source>
</evidence>
<proteinExistence type="predicted"/>
<sequence length="133" mass="14963">MSVKFIGLPRTNKGCRRCTTLVEMSGSLFVRERYLGVFGTKKKVQISLSPPPGDFVDLFQLFQLLGKRWGFVCVQKKPLQLMIISPIHVLVLCAVDYFDAGCWLLSHEICFVGSEVVLLHKEGKSSTLKCQPE</sequence>
<evidence type="ECO:0008006" key="3">
    <source>
        <dbReference type="Google" id="ProtNLM"/>
    </source>
</evidence>
<reference evidence="1 2" key="1">
    <citation type="submission" date="2021-06" db="EMBL/GenBank/DDBJ databases">
        <title>Caerostris darwini draft genome.</title>
        <authorList>
            <person name="Kono N."/>
            <person name="Arakawa K."/>
        </authorList>
    </citation>
    <scope>NUCLEOTIDE SEQUENCE [LARGE SCALE GENOMIC DNA]</scope>
</reference>
<dbReference type="EMBL" id="BPLQ01009763">
    <property type="protein sequence ID" value="GIY46414.1"/>
    <property type="molecule type" value="Genomic_DNA"/>
</dbReference>
<evidence type="ECO:0000313" key="1">
    <source>
        <dbReference type="EMBL" id="GIY46414.1"/>
    </source>
</evidence>
<dbReference type="AlphaFoldDB" id="A0AAV4TJX1"/>
<accession>A0AAV4TJX1</accession>
<comment type="caution">
    <text evidence="1">The sequence shown here is derived from an EMBL/GenBank/DDBJ whole genome shotgun (WGS) entry which is preliminary data.</text>
</comment>
<gene>
    <name evidence="1" type="ORF">CDAR_585811</name>
</gene>
<organism evidence="1 2">
    <name type="scientific">Caerostris darwini</name>
    <dbReference type="NCBI Taxonomy" id="1538125"/>
    <lineage>
        <taxon>Eukaryota</taxon>
        <taxon>Metazoa</taxon>
        <taxon>Ecdysozoa</taxon>
        <taxon>Arthropoda</taxon>
        <taxon>Chelicerata</taxon>
        <taxon>Arachnida</taxon>
        <taxon>Araneae</taxon>
        <taxon>Araneomorphae</taxon>
        <taxon>Entelegynae</taxon>
        <taxon>Araneoidea</taxon>
        <taxon>Araneidae</taxon>
        <taxon>Caerostris</taxon>
    </lineage>
</organism>
<name>A0AAV4TJX1_9ARAC</name>